<keyword evidence="2" id="KW-0255">Endonuclease</keyword>
<organism evidence="2 3">
    <name type="scientific">Streptomonospora mangrovi</name>
    <dbReference type="NCBI Taxonomy" id="2883123"/>
    <lineage>
        <taxon>Bacteria</taxon>
        <taxon>Bacillati</taxon>
        <taxon>Actinomycetota</taxon>
        <taxon>Actinomycetes</taxon>
        <taxon>Streptosporangiales</taxon>
        <taxon>Nocardiopsidaceae</taxon>
        <taxon>Streptomonospora</taxon>
    </lineage>
</organism>
<feature type="domain" description="Endonuclease/exonuclease/phosphatase" evidence="1">
    <location>
        <begin position="20"/>
        <end position="277"/>
    </location>
</feature>
<name>A0A9X3NK43_9ACTN</name>
<dbReference type="RefSeq" id="WP_270072480.1">
    <property type="nucleotide sequence ID" value="NZ_JAJAQC010000018.1"/>
</dbReference>
<dbReference type="Pfam" id="PF03372">
    <property type="entry name" value="Exo_endo_phos"/>
    <property type="match status" value="1"/>
</dbReference>
<reference evidence="2" key="1">
    <citation type="submission" date="2021-10" db="EMBL/GenBank/DDBJ databases">
        <title>Streptomonospora sp. nov., isolated from mangrove soil.</title>
        <authorList>
            <person name="Chen X."/>
            <person name="Ge X."/>
            <person name="Liu W."/>
        </authorList>
    </citation>
    <scope>NUCLEOTIDE SEQUENCE</scope>
    <source>
        <strain evidence="2">S1-112</strain>
    </source>
</reference>
<keyword evidence="3" id="KW-1185">Reference proteome</keyword>
<dbReference type="Gene3D" id="3.60.10.10">
    <property type="entry name" value="Endonuclease/exonuclease/phosphatase"/>
    <property type="match status" value="1"/>
</dbReference>
<dbReference type="AlphaFoldDB" id="A0A9X3NK43"/>
<dbReference type="EMBL" id="JAJAQC010000018">
    <property type="protein sequence ID" value="MDA0565207.1"/>
    <property type="molecule type" value="Genomic_DNA"/>
</dbReference>
<proteinExistence type="predicted"/>
<evidence type="ECO:0000259" key="1">
    <source>
        <dbReference type="Pfam" id="PF03372"/>
    </source>
</evidence>
<comment type="caution">
    <text evidence="2">The sequence shown here is derived from an EMBL/GenBank/DDBJ whole genome shotgun (WGS) entry which is preliminary data.</text>
</comment>
<evidence type="ECO:0000313" key="2">
    <source>
        <dbReference type="EMBL" id="MDA0565207.1"/>
    </source>
</evidence>
<dbReference type="InterPro" id="IPR036691">
    <property type="entry name" value="Endo/exonu/phosph_ase_sf"/>
</dbReference>
<dbReference type="Proteomes" id="UP001140076">
    <property type="component" value="Unassembled WGS sequence"/>
</dbReference>
<dbReference type="GO" id="GO:0004519">
    <property type="term" value="F:endonuclease activity"/>
    <property type="evidence" value="ECO:0007669"/>
    <property type="project" value="UniProtKB-KW"/>
</dbReference>
<accession>A0A9X3NK43</accession>
<gene>
    <name evidence="2" type="ORF">LG943_12895</name>
</gene>
<protein>
    <submittedName>
        <fullName evidence="2">Endonuclease/exonuclease/phosphatase family protein</fullName>
    </submittedName>
</protein>
<keyword evidence="2" id="KW-0378">Hydrolase</keyword>
<sequence length="300" mass="32522">MDSTDPTTAPAPAPELLKVMSVNLQHGGVRAPTGRPQHRWPRIAADIGAAAPDILVLQECHGWRDHLHEQLYRALNDLDMRVAGRLVHGRAPFGGNLMLYRHQPGVLEQVGWSDAYEREHYNGLGIALFHVAGLPERLAVAGVHLTTVTPEAAATEAVWAADRVLRYSDHAVVIGDLNSHPAHGDDGGTAPDPRDITKDLDRTCRWHADGSPNRTVAERLVGSGLYDAAAHLARRTGLTTHYAATGRGGVRVDRAHLSRLLLDRLLDYHRIPTASDHHAIAIALDLAAPIASLPNPQSAR</sequence>
<keyword evidence="2" id="KW-0540">Nuclease</keyword>
<dbReference type="InterPro" id="IPR005135">
    <property type="entry name" value="Endo/exonuclease/phosphatase"/>
</dbReference>
<dbReference type="SUPFAM" id="SSF56219">
    <property type="entry name" value="DNase I-like"/>
    <property type="match status" value="1"/>
</dbReference>
<evidence type="ECO:0000313" key="3">
    <source>
        <dbReference type="Proteomes" id="UP001140076"/>
    </source>
</evidence>